<dbReference type="Proteomes" id="UP000467132">
    <property type="component" value="Unassembled WGS sequence"/>
</dbReference>
<dbReference type="GO" id="GO:0005524">
    <property type="term" value="F:ATP binding"/>
    <property type="evidence" value="ECO:0007669"/>
    <property type="project" value="UniProtKB-KW"/>
</dbReference>
<dbReference type="InterPro" id="IPR014217">
    <property type="entry name" value="Spore_III_AA"/>
</dbReference>
<protein>
    <submittedName>
        <fullName evidence="4">Stage III sporulation protein AA</fullName>
    </submittedName>
</protein>
<dbReference type="OrthoDB" id="9768243at2"/>
<evidence type="ECO:0000256" key="1">
    <source>
        <dbReference type="ARBA" id="ARBA00022741"/>
    </source>
</evidence>
<name>A0A845QVV8_9CLOT</name>
<dbReference type="PANTHER" id="PTHR20953">
    <property type="entry name" value="KINASE-RELATED"/>
    <property type="match status" value="1"/>
</dbReference>
<dbReference type="PANTHER" id="PTHR20953:SF3">
    <property type="entry name" value="P-LOOP CONTAINING NUCLEOSIDE TRIPHOSPHATE HYDROLASES SUPERFAMILY PROTEIN"/>
    <property type="match status" value="1"/>
</dbReference>
<dbReference type="NCBIfam" id="TIGR02858">
    <property type="entry name" value="spore_III_AA"/>
    <property type="match status" value="1"/>
</dbReference>
<sequence length="332" mass="37568">MNQLRNKEKNYDFKRFESVISRLDIKLENVLRNIPTRYKETIEEIRLRVDCPLMIESLGNDYYVNCNGQVGKEMNNSFIIGEKIIKNTFERLCEYSIYAVQDELRNGFITIKGGHRIGIAGKVVYKERSITTIKEISSINIRIARQKIGISKEIMGFLWDKSSIYNTLIISPPQCGKTTLLRDIIRTVSNNGLKVAVIDERSEIGGMYQGKPQNDLGVRTDILDRANKFEGTLMMLRALSPHVIATDELGDKLDIDAIHNSIKAGVKIITTIHGESINDIKTKPYISDIINQKIFKRIIILDNSKGVGTINDILDGITNKSLLNKGEIKCFG</sequence>
<dbReference type="Pfam" id="PF19568">
    <property type="entry name" value="Spore_III_AA"/>
    <property type="match status" value="1"/>
</dbReference>
<evidence type="ECO:0000259" key="3">
    <source>
        <dbReference type="Pfam" id="PF19568"/>
    </source>
</evidence>
<dbReference type="AlphaFoldDB" id="A0A845QVV8"/>
<evidence type="ECO:0000313" key="4">
    <source>
        <dbReference type="EMBL" id="NBI06655.1"/>
    </source>
</evidence>
<dbReference type="SUPFAM" id="SSF52540">
    <property type="entry name" value="P-loop containing nucleoside triphosphate hydrolases"/>
    <property type="match status" value="1"/>
</dbReference>
<gene>
    <name evidence="4" type="primary">spoIIIAA</name>
    <name evidence="4" type="ORF">D3Z33_07245</name>
</gene>
<keyword evidence="2" id="KW-0067">ATP-binding</keyword>
<evidence type="ECO:0000256" key="2">
    <source>
        <dbReference type="ARBA" id="ARBA00022840"/>
    </source>
</evidence>
<keyword evidence="1" id="KW-0547">Nucleotide-binding</keyword>
<comment type="caution">
    <text evidence="4">The sequence shown here is derived from an EMBL/GenBank/DDBJ whole genome shotgun (WGS) entry which is preliminary data.</text>
</comment>
<organism evidence="4 5">
    <name type="scientific">Senegalia massiliensis</name>
    <dbReference type="NCBI Taxonomy" id="1720316"/>
    <lineage>
        <taxon>Bacteria</taxon>
        <taxon>Bacillati</taxon>
        <taxon>Bacillota</taxon>
        <taxon>Clostridia</taxon>
        <taxon>Eubacteriales</taxon>
        <taxon>Clostridiaceae</taxon>
        <taxon>Senegalia</taxon>
    </lineage>
</organism>
<proteinExistence type="predicted"/>
<dbReference type="RefSeq" id="WP_160197138.1">
    <property type="nucleotide sequence ID" value="NZ_QXXA01000007.1"/>
</dbReference>
<feature type="domain" description="Stage III sporulation protein AA AAA+ ATPase" evidence="3">
    <location>
        <begin position="18"/>
        <end position="315"/>
    </location>
</feature>
<reference evidence="4 5" key="1">
    <citation type="submission" date="2018-08" db="EMBL/GenBank/DDBJ databases">
        <title>Murine metabolic-syndrome-specific gut microbial biobank.</title>
        <authorList>
            <person name="Liu C."/>
        </authorList>
    </citation>
    <scope>NUCLEOTIDE SEQUENCE [LARGE SCALE GENOMIC DNA]</scope>
    <source>
        <strain evidence="4 5">583</strain>
    </source>
</reference>
<dbReference type="InterPro" id="IPR045735">
    <property type="entry name" value="Spore_III_AA_AAA+_ATPase"/>
</dbReference>
<dbReference type="EMBL" id="QXXA01000007">
    <property type="protein sequence ID" value="NBI06655.1"/>
    <property type="molecule type" value="Genomic_DNA"/>
</dbReference>
<dbReference type="Gene3D" id="3.40.50.300">
    <property type="entry name" value="P-loop containing nucleotide triphosphate hydrolases"/>
    <property type="match status" value="1"/>
</dbReference>
<keyword evidence="5" id="KW-1185">Reference proteome</keyword>
<evidence type="ECO:0000313" key="5">
    <source>
        <dbReference type="Proteomes" id="UP000467132"/>
    </source>
</evidence>
<accession>A0A845QVV8</accession>
<dbReference type="InterPro" id="IPR027417">
    <property type="entry name" value="P-loop_NTPase"/>
</dbReference>